<dbReference type="InterPro" id="IPR029044">
    <property type="entry name" value="Nucleotide-diphossugar_trans"/>
</dbReference>
<dbReference type="GO" id="GO:0016779">
    <property type="term" value="F:nucleotidyltransferase activity"/>
    <property type="evidence" value="ECO:0007669"/>
    <property type="project" value="UniProtKB-KW"/>
</dbReference>
<proteinExistence type="predicted"/>
<organism evidence="1 2">
    <name type="scientific">Mangrovibacter plantisponsor</name>
    <dbReference type="NCBI Taxonomy" id="451513"/>
    <lineage>
        <taxon>Bacteria</taxon>
        <taxon>Pseudomonadati</taxon>
        <taxon>Pseudomonadota</taxon>
        <taxon>Gammaproteobacteria</taxon>
        <taxon>Enterobacterales</taxon>
        <taxon>Enterobacteriaceae</taxon>
        <taxon>Mangrovibacter</taxon>
    </lineage>
</organism>
<keyword evidence="2" id="KW-1185">Reference proteome</keyword>
<dbReference type="Pfam" id="PF02348">
    <property type="entry name" value="CTP_transf_3"/>
    <property type="match status" value="1"/>
</dbReference>
<dbReference type="AlphaFoldDB" id="A0A317Q718"/>
<dbReference type="SUPFAM" id="SSF53448">
    <property type="entry name" value="Nucleotide-diphospho-sugar transferases"/>
    <property type="match status" value="1"/>
</dbReference>
<gene>
    <name evidence="1" type="ORF">DES37_102146</name>
</gene>
<sequence length="32" mass="3523">MIAWSIDAAKQSGVFDRIIVSTDDEEIADVAR</sequence>
<reference evidence="1 2" key="1">
    <citation type="submission" date="2018-05" db="EMBL/GenBank/DDBJ databases">
        <title>Genomic Encyclopedia of Type Strains, Phase IV (KMG-IV): sequencing the most valuable type-strain genomes for metagenomic binning, comparative biology and taxonomic classification.</title>
        <authorList>
            <person name="Goeker M."/>
        </authorList>
    </citation>
    <scope>NUCLEOTIDE SEQUENCE [LARGE SCALE GENOMIC DNA]</scope>
    <source>
        <strain evidence="1 2">DSM 19579</strain>
    </source>
</reference>
<evidence type="ECO:0000313" key="2">
    <source>
        <dbReference type="Proteomes" id="UP000246744"/>
    </source>
</evidence>
<name>A0A317Q718_9ENTR</name>
<dbReference type="Proteomes" id="UP000246744">
    <property type="component" value="Unassembled WGS sequence"/>
</dbReference>
<accession>A0A317Q718</accession>
<evidence type="ECO:0000313" key="1">
    <source>
        <dbReference type="EMBL" id="PWW11540.1"/>
    </source>
</evidence>
<dbReference type="EMBL" id="QGTS01000002">
    <property type="protein sequence ID" value="PWW11540.1"/>
    <property type="molecule type" value="Genomic_DNA"/>
</dbReference>
<protein>
    <submittedName>
        <fullName evidence="1">Cytidylyltransferase family protein</fullName>
    </submittedName>
</protein>
<keyword evidence="1" id="KW-0548">Nucleotidyltransferase</keyword>
<dbReference type="Gene3D" id="3.90.550.10">
    <property type="entry name" value="Spore Coat Polysaccharide Biosynthesis Protein SpsA, Chain A"/>
    <property type="match status" value="1"/>
</dbReference>
<keyword evidence="1" id="KW-0808">Transferase</keyword>
<dbReference type="InterPro" id="IPR003329">
    <property type="entry name" value="Cytidylyl_trans"/>
</dbReference>
<comment type="caution">
    <text evidence="1">The sequence shown here is derived from an EMBL/GenBank/DDBJ whole genome shotgun (WGS) entry which is preliminary data.</text>
</comment>